<organism evidence="3">
    <name type="scientific">marine metagenome</name>
    <dbReference type="NCBI Taxonomy" id="408172"/>
    <lineage>
        <taxon>unclassified sequences</taxon>
        <taxon>metagenomes</taxon>
        <taxon>ecological metagenomes</taxon>
    </lineage>
</organism>
<dbReference type="EMBL" id="UINC01008163">
    <property type="protein sequence ID" value="SVA36791.1"/>
    <property type="molecule type" value="Genomic_DNA"/>
</dbReference>
<protein>
    <recommendedName>
        <fullName evidence="2">Sulfatase N-terminal domain-containing protein</fullName>
    </recommendedName>
</protein>
<dbReference type="Pfam" id="PF00884">
    <property type="entry name" value="Sulfatase"/>
    <property type="match status" value="1"/>
</dbReference>
<dbReference type="SUPFAM" id="SSF53649">
    <property type="entry name" value="Alkaline phosphatase-like"/>
    <property type="match status" value="1"/>
</dbReference>
<evidence type="ECO:0000256" key="1">
    <source>
        <dbReference type="ARBA" id="ARBA00008779"/>
    </source>
</evidence>
<gene>
    <name evidence="3" type="ORF">METZ01_LOCUS89645</name>
</gene>
<dbReference type="PANTHER" id="PTHR42693:SF33">
    <property type="entry name" value="ARYLSULFATASE"/>
    <property type="match status" value="1"/>
</dbReference>
<name>A0A381V9V5_9ZZZZ</name>
<dbReference type="GO" id="GO:0004065">
    <property type="term" value="F:arylsulfatase activity"/>
    <property type="evidence" value="ECO:0007669"/>
    <property type="project" value="TreeGrafter"/>
</dbReference>
<proteinExistence type="inferred from homology"/>
<accession>A0A381V9V5</accession>
<reference evidence="3" key="1">
    <citation type="submission" date="2018-05" db="EMBL/GenBank/DDBJ databases">
        <authorList>
            <person name="Lanie J.A."/>
            <person name="Ng W.-L."/>
            <person name="Kazmierczak K.M."/>
            <person name="Andrzejewski T.M."/>
            <person name="Davidsen T.M."/>
            <person name="Wayne K.J."/>
            <person name="Tettelin H."/>
            <person name="Glass J.I."/>
            <person name="Rusch D."/>
            <person name="Podicherti R."/>
            <person name="Tsui H.-C.T."/>
            <person name="Winkler M.E."/>
        </authorList>
    </citation>
    <scope>NUCLEOTIDE SEQUENCE</scope>
</reference>
<dbReference type="PANTHER" id="PTHR42693">
    <property type="entry name" value="ARYLSULFATASE FAMILY MEMBER"/>
    <property type="match status" value="1"/>
</dbReference>
<sequence>MNELRPNIIFVLLDGSRVDRLRISAEFNELIKDGTLLDNVTSAMPYTFGAINVILTGQYGKENGVDGYYKVAGLKNNILFLPEVLQQNGYFTSRGLLNDKILSPRGFDIRKEFNEYEEDLNTKHPELIKETYKKAKGKPFFTFLQFSRIHTVTVTDVLKKFEWDDKKFYNNKKNNLKTYDKVFREAGIYAKKIRNIVDELGISDNTILIFFTDHGTGIGERFGERNYGSFTYEETIRTFYHFIGPKIKKNSKSESLLSSVDIFPTILDLCRIPVKEKQPGKSFAEFLTSATKLENNKFTFSETCALHGPYPSPEISNVFCIKSSRYKLIFLKDADEWRLFDLINDPKEVKNISGNELPVENELRKKLFQWINR</sequence>
<dbReference type="Gene3D" id="3.30.1120.10">
    <property type="match status" value="1"/>
</dbReference>
<comment type="similarity">
    <text evidence="1">Belongs to the sulfatase family.</text>
</comment>
<evidence type="ECO:0000259" key="2">
    <source>
        <dbReference type="Pfam" id="PF00884"/>
    </source>
</evidence>
<dbReference type="InterPro" id="IPR000917">
    <property type="entry name" value="Sulfatase_N"/>
</dbReference>
<dbReference type="AlphaFoldDB" id="A0A381V9V5"/>
<feature type="domain" description="Sulfatase N-terminal" evidence="2">
    <location>
        <begin position="6"/>
        <end position="269"/>
    </location>
</feature>
<dbReference type="Gene3D" id="3.40.720.10">
    <property type="entry name" value="Alkaline Phosphatase, subunit A"/>
    <property type="match status" value="2"/>
</dbReference>
<dbReference type="InterPro" id="IPR050738">
    <property type="entry name" value="Sulfatase"/>
</dbReference>
<evidence type="ECO:0000313" key="3">
    <source>
        <dbReference type="EMBL" id="SVA36791.1"/>
    </source>
</evidence>
<dbReference type="InterPro" id="IPR017850">
    <property type="entry name" value="Alkaline_phosphatase_core_sf"/>
</dbReference>